<evidence type="ECO:0000313" key="4">
    <source>
        <dbReference type="Proteomes" id="UP000250572"/>
    </source>
</evidence>
<feature type="non-terminal residue" evidence="3">
    <location>
        <position position="1"/>
    </location>
</feature>
<proteinExistence type="predicted"/>
<keyword evidence="4" id="KW-1185">Reference proteome</keyword>
<reference evidence="3 4" key="1">
    <citation type="journal article" date="2018" name="G3 (Bethesda)">
        <title>A High-Quality Reference Genome for the Invasive Mosquitofish Gambusia affinis Using a Chicago Library.</title>
        <authorList>
            <person name="Hoffberg S.L."/>
            <person name="Troendle N.J."/>
            <person name="Glenn T.C."/>
            <person name="Mahmud O."/>
            <person name="Louha S."/>
            <person name="Chalopin D."/>
            <person name="Bennetzen J.L."/>
            <person name="Mauricio R."/>
        </authorList>
    </citation>
    <scope>NUCLEOTIDE SEQUENCE [LARGE SCALE GENOMIC DNA]</scope>
    <source>
        <strain evidence="3">NE01/NJP1002.9</strain>
        <tissue evidence="3">Muscle</tissue>
    </source>
</reference>
<sequence length="537" mass="61292">IINLVSEIRSFPPEAESVLLFLFLLTFRFFNGRKYSIKSLDEQRYLSTSLDHQSCSSAPTTQQFSCISFSTAMNKEEGAELKTILKRNKRVGLLLNDESGTATQSSSIGAVRWKLPEESVQPHSSAPTVHANHKSSPQHVRQGNLKDLRSLEECVQFINHWKEQVDQVCKHGGTDPGEGTSKAEAQKSDRRAERSLEESRKLILEWADELRHVDKLLKETPWTPVNEKKETKEEPKEEGQMLIMEWAKELQKATESCGVPSEELGKVLRLLGIKKKRLYKLLPLLEFITWSLLKEDNTAMVSQIWLLAKQRTWKAGIPRYIPNSVWSWICSAAADVILDPMTNHPWLQLSDDQRRVQEGLSESDPPESSQRFDSLPCVLGWEGYSSGRHYWEVDIANNGYWRVGLTTANSERKGNFPMTPKKGYWILWRSTHNFYACSKPETQLPAALIPRRLGVYLDYEEGQISFYNADTRSHIYTFTGSFRGKLYPLFAPLDGRTLMTVIKPHKISGGSGEPKKKEFVKSPKMIRKVESDVSTQL</sequence>
<dbReference type="EMBL" id="NHOQ01000739">
    <property type="protein sequence ID" value="PWA28870.1"/>
    <property type="molecule type" value="Genomic_DNA"/>
</dbReference>
<accession>A0A315VYY4</accession>
<dbReference type="FunFam" id="2.60.120.920:FF:000004">
    <property type="entry name" value="Butyrophilin subfamily 1 member A1"/>
    <property type="match status" value="1"/>
</dbReference>
<dbReference type="SMART" id="SM00589">
    <property type="entry name" value="PRY"/>
    <property type="match status" value="1"/>
</dbReference>
<dbReference type="Pfam" id="PF00622">
    <property type="entry name" value="SPRY"/>
    <property type="match status" value="1"/>
</dbReference>
<dbReference type="Proteomes" id="UP000250572">
    <property type="component" value="Unassembled WGS sequence"/>
</dbReference>
<comment type="caution">
    <text evidence="3">The sequence shown here is derived from an EMBL/GenBank/DDBJ whole genome shotgun (WGS) entry which is preliminary data.</text>
</comment>
<feature type="compositionally biased region" description="Basic and acidic residues" evidence="1">
    <location>
        <begin position="184"/>
        <end position="194"/>
    </location>
</feature>
<dbReference type="InterPro" id="IPR043136">
    <property type="entry name" value="B30.2/SPRY_sf"/>
</dbReference>
<dbReference type="InterPro" id="IPR006574">
    <property type="entry name" value="PRY"/>
</dbReference>
<name>A0A315VYY4_GAMAF</name>
<dbReference type="InterPro" id="IPR050143">
    <property type="entry name" value="TRIM/RBCC"/>
</dbReference>
<evidence type="ECO:0000256" key="1">
    <source>
        <dbReference type="SAM" id="MobiDB-lite"/>
    </source>
</evidence>
<evidence type="ECO:0000259" key="2">
    <source>
        <dbReference type="PROSITE" id="PS50188"/>
    </source>
</evidence>
<dbReference type="CDD" id="cd13733">
    <property type="entry name" value="SPRY_PRY_C-I_1"/>
    <property type="match status" value="1"/>
</dbReference>
<protein>
    <recommendedName>
        <fullName evidence="2">B30.2/SPRY domain-containing protein</fullName>
    </recommendedName>
</protein>
<feature type="domain" description="B30.2/SPRY" evidence="2">
    <location>
        <begin position="316"/>
        <end position="508"/>
    </location>
</feature>
<gene>
    <name evidence="3" type="ORF">CCH79_00012958</name>
</gene>
<dbReference type="PROSITE" id="PS50188">
    <property type="entry name" value="B302_SPRY"/>
    <property type="match status" value="1"/>
</dbReference>
<dbReference type="SUPFAM" id="SSF49899">
    <property type="entry name" value="Concanavalin A-like lectins/glucanases"/>
    <property type="match status" value="1"/>
</dbReference>
<dbReference type="InterPro" id="IPR003879">
    <property type="entry name" value="Butyrophylin_SPRY"/>
</dbReference>
<dbReference type="PRINTS" id="PR01407">
    <property type="entry name" value="BUTYPHLNCDUF"/>
</dbReference>
<evidence type="ECO:0000313" key="3">
    <source>
        <dbReference type="EMBL" id="PWA28870.1"/>
    </source>
</evidence>
<feature type="region of interest" description="Disordered" evidence="1">
    <location>
        <begin position="119"/>
        <end position="142"/>
    </location>
</feature>
<dbReference type="InterPro" id="IPR013320">
    <property type="entry name" value="ConA-like_dom_sf"/>
</dbReference>
<dbReference type="STRING" id="33528.ENSGAFP00000008035"/>
<dbReference type="InterPro" id="IPR003877">
    <property type="entry name" value="SPRY_dom"/>
</dbReference>
<dbReference type="InterPro" id="IPR001870">
    <property type="entry name" value="B30.2/SPRY"/>
</dbReference>
<dbReference type="PANTHER" id="PTHR24103">
    <property type="entry name" value="E3 UBIQUITIN-PROTEIN LIGASE TRIM"/>
    <property type="match status" value="1"/>
</dbReference>
<dbReference type="AlphaFoldDB" id="A0A315VYY4"/>
<feature type="region of interest" description="Disordered" evidence="1">
    <location>
        <begin position="168"/>
        <end position="194"/>
    </location>
</feature>
<dbReference type="Gene3D" id="2.60.120.920">
    <property type="match status" value="1"/>
</dbReference>
<dbReference type="Pfam" id="PF13765">
    <property type="entry name" value="PRY"/>
    <property type="match status" value="1"/>
</dbReference>
<dbReference type="SMART" id="SM00449">
    <property type="entry name" value="SPRY"/>
    <property type="match status" value="1"/>
</dbReference>
<organism evidence="3 4">
    <name type="scientific">Gambusia affinis</name>
    <name type="common">Western mosquitofish</name>
    <name type="synonym">Heterandria affinis</name>
    <dbReference type="NCBI Taxonomy" id="33528"/>
    <lineage>
        <taxon>Eukaryota</taxon>
        <taxon>Metazoa</taxon>
        <taxon>Chordata</taxon>
        <taxon>Craniata</taxon>
        <taxon>Vertebrata</taxon>
        <taxon>Euteleostomi</taxon>
        <taxon>Actinopterygii</taxon>
        <taxon>Neopterygii</taxon>
        <taxon>Teleostei</taxon>
        <taxon>Neoteleostei</taxon>
        <taxon>Acanthomorphata</taxon>
        <taxon>Ovalentaria</taxon>
        <taxon>Atherinomorphae</taxon>
        <taxon>Cyprinodontiformes</taxon>
        <taxon>Poeciliidae</taxon>
        <taxon>Poeciliinae</taxon>
        <taxon>Gambusia</taxon>
    </lineage>
</organism>